<organism evidence="2 3">
    <name type="scientific">Pseudomonas putida</name>
    <name type="common">Arthrobacter siderocapsulatus</name>
    <dbReference type="NCBI Taxonomy" id="303"/>
    <lineage>
        <taxon>Bacteria</taxon>
        <taxon>Pseudomonadati</taxon>
        <taxon>Pseudomonadota</taxon>
        <taxon>Gammaproteobacteria</taxon>
        <taxon>Pseudomonadales</taxon>
        <taxon>Pseudomonadaceae</taxon>
        <taxon>Pseudomonas</taxon>
    </lineage>
</organism>
<name>A0A0P7DKE4_PSEPU</name>
<proteinExistence type="predicted"/>
<accession>A0A0P7DKE4</accession>
<dbReference type="Pfam" id="PF20661">
    <property type="entry name" value="SutA-RBD"/>
    <property type="match status" value="1"/>
</dbReference>
<dbReference type="AlphaFoldDB" id="A0A0P7DKE4"/>
<evidence type="ECO:0000259" key="1">
    <source>
        <dbReference type="Pfam" id="PF20661"/>
    </source>
</evidence>
<dbReference type="Proteomes" id="UP000050437">
    <property type="component" value="Unassembled WGS sequence"/>
</dbReference>
<dbReference type="GeneID" id="300442706"/>
<evidence type="ECO:0000313" key="3">
    <source>
        <dbReference type="Proteomes" id="UP000050437"/>
    </source>
</evidence>
<dbReference type="RefSeq" id="WP_015270896.1">
    <property type="nucleotide sequence ID" value="NZ_LKKS01000025.1"/>
</dbReference>
<reference evidence="2 3" key="1">
    <citation type="submission" date="2015-10" db="EMBL/GenBank/DDBJ databases">
        <title>Pseudomonas putida clinical strains.</title>
        <authorList>
            <person name="Molina L."/>
            <person name="Udaondo Z."/>
        </authorList>
    </citation>
    <scope>NUCLEOTIDE SEQUENCE [LARGE SCALE GENOMIC DNA]</scope>
    <source>
        <strain evidence="2 3">HB13667</strain>
    </source>
</reference>
<dbReference type="InterPro" id="IPR049191">
    <property type="entry name" value="SutA_RBD"/>
</dbReference>
<dbReference type="EMBL" id="LKKS01000025">
    <property type="protein sequence ID" value="KPM68184.1"/>
    <property type="molecule type" value="Genomic_DNA"/>
</dbReference>
<evidence type="ECO:0000313" key="2">
    <source>
        <dbReference type="EMBL" id="KPM68184.1"/>
    </source>
</evidence>
<feature type="domain" description="Transcriptional regulator SutA RNAP-binding" evidence="1">
    <location>
        <begin position="8"/>
        <end position="39"/>
    </location>
</feature>
<sequence>MHQAISPETQRAHERLNEQTDLFIKQGGQIESVPSGVSGVLASKPKVVWTNPHTAKPIHKR</sequence>
<gene>
    <name evidence="2" type="ORF">HB13667_03845</name>
</gene>
<comment type="caution">
    <text evidence="2">The sequence shown here is derived from an EMBL/GenBank/DDBJ whole genome shotgun (WGS) entry which is preliminary data.</text>
</comment>
<protein>
    <recommendedName>
        <fullName evidence="1">Transcriptional regulator SutA RNAP-binding domain-containing protein</fullName>
    </recommendedName>
</protein>